<proteinExistence type="predicted"/>
<dbReference type="PANTHER" id="PTHR47481:SF22">
    <property type="entry name" value="RETROTRANSPOSON GAG DOMAIN-CONTAINING PROTEIN"/>
    <property type="match status" value="1"/>
</dbReference>
<reference evidence="2" key="1">
    <citation type="journal article" date="2022" name="Front. Genet.">
        <title>Chromosome-Scale Assembly of the Dendrobium nobile Genome Provides Insights Into the Molecular Mechanism of the Biosynthesis of the Medicinal Active Ingredient of Dendrobium.</title>
        <authorList>
            <person name="Xu Q."/>
            <person name="Niu S.-C."/>
            <person name="Li K.-L."/>
            <person name="Zheng P.-J."/>
            <person name="Zhang X.-J."/>
            <person name="Jia Y."/>
            <person name="Liu Y."/>
            <person name="Niu Y.-X."/>
            <person name="Yu L.-H."/>
            <person name="Chen D.-F."/>
            <person name="Zhang G.-Q."/>
        </authorList>
    </citation>
    <scope>NUCLEOTIDE SEQUENCE</scope>
    <source>
        <tissue evidence="2">Leaf</tissue>
    </source>
</reference>
<accession>A0A8T3AC65</accession>
<evidence type="ECO:0000313" key="2">
    <source>
        <dbReference type="EMBL" id="KAI0493654.1"/>
    </source>
</evidence>
<feature type="region of interest" description="Disordered" evidence="1">
    <location>
        <begin position="251"/>
        <end position="290"/>
    </location>
</feature>
<gene>
    <name evidence="2" type="ORF">KFK09_023775</name>
</gene>
<comment type="caution">
    <text evidence="2">The sequence shown here is derived from an EMBL/GenBank/DDBJ whole genome shotgun (WGS) entry which is preliminary data.</text>
</comment>
<protein>
    <recommendedName>
        <fullName evidence="4">Retrovirus-related Pol polyprotein from transposon TNT 1-94</fullName>
    </recommendedName>
</protein>
<organism evidence="2 3">
    <name type="scientific">Dendrobium nobile</name>
    <name type="common">Orchid</name>
    <dbReference type="NCBI Taxonomy" id="94219"/>
    <lineage>
        <taxon>Eukaryota</taxon>
        <taxon>Viridiplantae</taxon>
        <taxon>Streptophyta</taxon>
        <taxon>Embryophyta</taxon>
        <taxon>Tracheophyta</taxon>
        <taxon>Spermatophyta</taxon>
        <taxon>Magnoliopsida</taxon>
        <taxon>Liliopsida</taxon>
        <taxon>Asparagales</taxon>
        <taxon>Orchidaceae</taxon>
        <taxon>Epidendroideae</taxon>
        <taxon>Malaxideae</taxon>
        <taxon>Dendrobiinae</taxon>
        <taxon>Dendrobium</taxon>
    </lineage>
</organism>
<sequence>MAEQSSSSQVPQTSAPPASSVSAAMSELIIPSSLKFLKNNLKLIVPNQLTSDNYPVWKLQVFQLFSANGFDGYLTGQISKPSAALAASNPAEFKLLNLIEQNLVVALLSTISPSVLPYILNLTSARDIWSTLELRLQPSNRSRVIQLKNELYRVQMGDLTMMQYLTKIKALVDNIVAAGSHLDSEDIILHILNGLPQSYNPFKTSICTSQLPISLEVLYSLLCSEEIHQQTEVQRDTSLLTDNTVLYANRAASSRGRNTSRGFRGRGASFRSSSNNPSRPPPGDQNRPTCQICGKSDHVAMYCWHRYNSNYSSPSSSPATKAFLTSSSPLSSTDWVLDSGAISHLTPDASTTGKQLISDRISGGNKFVANSGGLSGGFPTDFFQRISDIFFD</sequence>
<dbReference type="Pfam" id="PF14223">
    <property type="entry name" value="Retrotran_gag_2"/>
    <property type="match status" value="1"/>
</dbReference>
<evidence type="ECO:0000256" key="1">
    <source>
        <dbReference type="SAM" id="MobiDB-lite"/>
    </source>
</evidence>
<dbReference type="Proteomes" id="UP000829196">
    <property type="component" value="Unassembled WGS sequence"/>
</dbReference>
<evidence type="ECO:0000313" key="3">
    <source>
        <dbReference type="Proteomes" id="UP000829196"/>
    </source>
</evidence>
<dbReference type="PANTHER" id="PTHR47481">
    <property type="match status" value="1"/>
</dbReference>
<dbReference type="AlphaFoldDB" id="A0A8T3AC65"/>
<name>A0A8T3AC65_DENNO</name>
<evidence type="ECO:0008006" key="4">
    <source>
        <dbReference type="Google" id="ProtNLM"/>
    </source>
</evidence>
<dbReference type="EMBL" id="JAGYWB010000017">
    <property type="protein sequence ID" value="KAI0493654.1"/>
    <property type="molecule type" value="Genomic_DNA"/>
</dbReference>
<keyword evidence="3" id="KW-1185">Reference proteome</keyword>
<feature type="compositionally biased region" description="Low complexity" evidence="1">
    <location>
        <begin position="260"/>
        <end position="277"/>
    </location>
</feature>
<dbReference type="OrthoDB" id="687751at2759"/>